<reference evidence="2" key="1">
    <citation type="submission" date="2022-11" db="UniProtKB">
        <authorList>
            <consortium name="WormBaseParasite"/>
        </authorList>
    </citation>
    <scope>IDENTIFICATION</scope>
</reference>
<name>A0A915II25_ROMCU</name>
<dbReference type="AlphaFoldDB" id="A0A915II25"/>
<dbReference type="Proteomes" id="UP000887565">
    <property type="component" value="Unplaced"/>
</dbReference>
<evidence type="ECO:0000313" key="1">
    <source>
        <dbReference type="Proteomes" id="UP000887565"/>
    </source>
</evidence>
<proteinExistence type="predicted"/>
<dbReference type="Gene3D" id="3.50.50.60">
    <property type="entry name" value="FAD/NAD(P)-binding domain"/>
    <property type="match status" value="1"/>
</dbReference>
<evidence type="ECO:0000313" key="2">
    <source>
        <dbReference type="WBParaSite" id="nRc.2.0.1.t13498-RA"/>
    </source>
</evidence>
<dbReference type="InterPro" id="IPR036188">
    <property type="entry name" value="FAD/NAD-bd_sf"/>
</dbReference>
<dbReference type="SUPFAM" id="SSF51905">
    <property type="entry name" value="FAD/NAD(P)-binding domain"/>
    <property type="match status" value="1"/>
</dbReference>
<dbReference type="Pfam" id="PF13738">
    <property type="entry name" value="Pyr_redox_3"/>
    <property type="match status" value="1"/>
</dbReference>
<dbReference type="WBParaSite" id="nRc.2.0.1.t13498-RA">
    <property type="protein sequence ID" value="nRc.2.0.1.t13498-RA"/>
    <property type="gene ID" value="nRc.2.0.1.g13498"/>
</dbReference>
<protein>
    <submittedName>
        <fullName evidence="2">Flavin-containing monooxygenase</fullName>
    </submittedName>
</protein>
<sequence>MQDQKKKFICCRNLFIATGLSVPIRPKAFGDLRYIENYDTVSTRPENFEGQSVLILGRGNSGMEVANSIYGLTNYVHLMARSRVKLSWDTHYVGDIRAINNDIIDAYMLKSLDGFLEVDVQHLNIERRKDGSGKLDIVPPPGLSWEMYNFAERAPSRYGYDRIIACLGFKWDGSIFSSNLSISKSKLNIKNYDEPIGRRSYQTFESDKYPMIDNGYRSVDYPGLYFIGALSHSLDYKRSAGGFIHGFRYTIRSLHKILEYQNHGIKWPSKVFKIKRLANRLLDRANEASGLYQMFGQLCDVAIVNK</sequence>
<organism evidence="1 2">
    <name type="scientific">Romanomermis culicivorax</name>
    <name type="common">Nematode worm</name>
    <dbReference type="NCBI Taxonomy" id="13658"/>
    <lineage>
        <taxon>Eukaryota</taxon>
        <taxon>Metazoa</taxon>
        <taxon>Ecdysozoa</taxon>
        <taxon>Nematoda</taxon>
        <taxon>Enoplea</taxon>
        <taxon>Dorylaimia</taxon>
        <taxon>Mermithida</taxon>
        <taxon>Mermithoidea</taxon>
        <taxon>Mermithidae</taxon>
        <taxon>Romanomermis</taxon>
    </lineage>
</organism>
<accession>A0A915II25</accession>
<keyword evidence="1" id="KW-1185">Reference proteome</keyword>